<name>A0A8C1LK26_CYPCA</name>
<evidence type="ECO:0000313" key="2">
    <source>
        <dbReference type="Proteomes" id="UP000694427"/>
    </source>
</evidence>
<dbReference type="AlphaFoldDB" id="A0A8C1LK26"/>
<proteinExistence type="predicted"/>
<reference evidence="1" key="2">
    <citation type="submission" date="2025-09" db="UniProtKB">
        <authorList>
            <consortium name="Ensembl"/>
        </authorList>
    </citation>
    <scope>IDENTIFICATION</scope>
</reference>
<accession>A0A8C1LK26</accession>
<keyword evidence="2" id="KW-1185">Reference proteome</keyword>
<sequence length="77" mass="8558">MPLGPANQPQLIRSSQKDEYYQTNLTNNANELFHTLAGKSLPHTLHAGLSLLSTRGTSVLPQQAMKLFWLLKKDALV</sequence>
<dbReference type="Ensembl" id="ENSCCRT00010069678.1">
    <property type="protein sequence ID" value="ENSCCRP00010063455.1"/>
    <property type="gene ID" value="ENSCCRG00010027050.1"/>
</dbReference>
<protein>
    <submittedName>
        <fullName evidence="1">Uncharacterized protein</fullName>
    </submittedName>
</protein>
<dbReference type="Proteomes" id="UP000694427">
    <property type="component" value="Unplaced"/>
</dbReference>
<organism evidence="1 2">
    <name type="scientific">Cyprinus carpio</name>
    <name type="common">Common carp</name>
    <dbReference type="NCBI Taxonomy" id="7962"/>
    <lineage>
        <taxon>Eukaryota</taxon>
        <taxon>Metazoa</taxon>
        <taxon>Chordata</taxon>
        <taxon>Craniata</taxon>
        <taxon>Vertebrata</taxon>
        <taxon>Euteleostomi</taxon>
        <taxon>Actinopterygii</taxon>
        <taxon>Neopterygii</taxon>
        <taxon>Teleostei</taxon>
        <taxon>Ostariophysi</taxon>
        <taxon>Cypriniformes</taxon>
        <taxon>Cyprinidae</taxon>
        <taxon>Cyprininae</taxon>
        <taxon>Cyprinus</taxon>
    </lineage>
</organism>
<evidence type="ECO:0000313" key="1">
    <source>
        <dbReference type="Ensembl" id="ENSCCRP00010063455.1"/>
    </source>
</evidence>
<reference evidence="1" key="1">
    <citation type="submission" date="2025-08" db="UniProtKB">
        <authorList>
            <consortium name="Ensembl"/>
        </authorList>
    </citation>
    <scope>IDENTIFICATION</scope>
</reference>